<dbReference type="CDD" id="cd08422">
    <property type="entry name" value="PBP2_CrgA_like"/>
    <property type="match status" value="1"/>
</dbReference>
<dbReference type="InterPro" id="IPR005119">
    <property type="entry name" value="LysR_subst-bd"/>
</dbReference>
<dbReference type="InterPro" id="IPR058163">
    <property type="entry name" value="LysR-type_TF_proteobact-type"/>
</dbReference>
<evidence type="ECO:0000313" key="7">
    <source>
        <dbReference type="Proteomes" id="UP000194151"/>
    </source>
</evidence>
<dbReference type="KEGG" id="bgv:CAL12_14090"/>
<keyword evidence="2" id="KW-0805">Transcription regulation</keyword>
<dbReference type="STRING" id="1416806.CAL12_14090"/>
<dbReference type="Gene3D" id="1.10.10.10">
    <property type="entry name" value="Winged helix-like DNA-binding domain superfamily/Winged helix DNA-binding domain"/>
    <property type="match status" value="1"/>
</dbReference>
<dbReference type="Pfam" id="PF03466">
    <property type="entry name" value="LysR_substrate"/>
    <property type="match status" value="1"/>
</dbReference>
<dbReference type="SUPFAM" id="SSF53850">
    <property type="entry name" value="Periplasmic binding protein-like II"/>
    <property type="match status" value="1"/>
</dbReference>
<dbReference type="OrthoDB" id="9110639at2"/>
<proteinExistence type="inferred from homology"/>
<dbReference type="PRINTS" id="PR00039">
    <property type="entry name" value="HTHLYSR"/>
</dbReference>
<dbReference type="PROSITE" id="PS50931">
    <property type="entry name" value="HTH_LYSR"/>
    <property type="match status" value="1"/>
</dbReference>
<organism evidence="6 7">
    <name type="scientific">Bordetella genomosp. 8</name>
    <dbReference type="NCBI Taxonomy" id="1416806"/>
    <lineage>
        <taxon>Bacteria</taxon>
        <taxon>Pseudomonadati</taxon>
        <taxon>Pseudomonadota</taxon>
        <taxon>Betaproteobacteria</taxon>
        <taxon>Burkholderiales</taxon>
        <taxon>Alcaligenaceae</taxon>
        <taxon>Bordetella</taxon>
    </lineage>
</organism>
<dbReference type="SUPFAM" id="SSF46785">
    <property type="entry name" value="Winged helix' DNA-binding domain"/>
    <property type="match status" value="1"/>
</dbReference>
<dbReference type="FunFam" id="1.10.10.10:FF:000001">
    <property type="entry name" value="LysR family transcriptional regulator"/>
    <property type="match status" value="1"/>
</dbReference>
<dbReference type="GO" id="GO:0003700">
    <property type="term" value="F:DNA-binding transcription factor activity"/>
    <property type="evidence" value="ECO:0007669"/>
    <property type="project" value="InterPro"/>
</dbReference>
<dbReference type="PANTHER" id="PTHR30537">
    <property type="entry name" value="HTH-TYPE TRANSCRIPTIONAL REGULATOR"/>
    <property type="match status" value="1"/>
</dbReference>
<dbReference type="InterPro" id="IPR000847">
    <property type="entry name" value="LysR_HTH_N"/>
</dbReference>
<keyword evidence="7" id="KW-1185">Reference proteome</keyword>
<dbReference type="GO" id="GO:0003677">
    <property type="term" value="F:DNA binding"/>
    <property type="evidence" value="ECO:0007669"/>
    <property type="project" value="UniProtKB-KW"/>
</dbReference>
<evidence type="ECO:0000256" key="4">
    <source>
        <dbReference type="ARBA" id="ARBA00023163"/>
    </source>
</evidence>
<keyword evidence="3" id="KW-0238">DNA-binding</keyword>
<dbReference type="EMBL" id="CP021108">
    <property type="protein sequence ID" value="ARP81834.1"/>
    <property type="molecule type" value="Genomic_DNA"/>
</dbReference>
<evidence type="ECO:0000256" key="3">
    <source>
        <dbReference type="ARBA" id="ARBA00023125"/>
    </source>
</evidence>
<keyword evidence="4" id="KW-0804">Transcription</keyword>
<dbReference type="AlphaFoldDB" id="A0A1W6YLH7"/>
<comment type="similarity">
    <text evidence="1">Belongs to the LysR transcriptional regulatory family.</text>
</comment>
<reference evidence="6 7" key="1">
    <citation type="submission" date="2017-05" db="EMBL/GenBank/DDBJ databases">
        <title>Complete and WGS of Bordetella genogroups.</title>
        <authorList>
            <person name="Spilker T."/>
            <person name="LiPuma J."/>
        </authorList>
    </citation>
    <scope>NUCLEOTIDE SEQUENCE [LARGE SCALE GENOMIC DNA]</scope>
    <source>
        <strain evidence="6 7">AU19157</strain>
    </source>
</reference>
<protein>
    <submittedName>
        <fullName evidence="6">LysR family transcriptional regulator</fullName>
    </submittedName>
</protein>
<sequence>MTERADAAIPEITAFAAVAQTGSFTKAAENLGTSKSNVGKAVQRLERRLGTRLFQRTTRAVRLTEDGETYLQAAQTALDSLRDAELALAARRDEPIGRVRIDLPAGFGRLLLPSFAELRKRYPRITLEAALTDRMSDAVGEGWDIVVRIGILPADSDMTVRKLCDLRLGLYAAPEYLARHAPIRSVSELSVHDAVIFRGPNGRLRPWTVQDGGIVREISPSPVMVLADGQALVEATIHGMGVSQILDRVARPHVDAGRLVHLLPASDVDGPPVHALIPLGRRMPSKARVVLDHLAEQLRPA</sequence>
<evidence type="ECO:0000313" key="6">
    <source>
        <dbReference type="EMBL" id="ARP81834.1"/>
    </source>
</evidence>
<dbReference type="PANTHER" id="PTHR30537:SF5">
    <property type="entry name" value="HTH-TYPE TRANSCRIPTIONAL ACTIVATOR TTDR-RELATED"/>
    <property type="match status" value="1"/>
</dbReference>
<dbReference type="InterPro" id="IPR036390">
    <property type="entry name" value="WH_DNA-bd_sf"/>
</dbReference>
<dbReference type="RefSeq" id="WP_086065018.1">
    <property type="nucleotide sequence ID" value="NZ_CP021108.1"/>
</dbReference>
<name>A0A1W6YLH7_9BORD</name>
<evidence type="ECO:0000256" key="1">
    <source>
        <dbReference type="ARBA" id="ARBA00009437"/>
    </source>
</evidence>
<feature type="domain" description="HTH lysR-type" evidence="5">
    <location>
        <begin position="14"/>
        <end position="64"/>
    </location>
</feature>
<dbReference type="Proteomes" id="UP000194151">
    <property type="component" value="Chromosome"/>
</dbReference>
<evidence type="ECO:0000259" key="5">
    <source>
        <dbReference type="PROSITE" id="PS50931"/>
    </source>
</evidence>
<dbReference type="Gene3D" id="3.40.190.290">
    <property type="match status" value="1"/>
</dbReference>
<dbReference type="InterPro" id="IPR036388">
    <property type="entry name" value="WH-like_DNA-bd_sf"/>
</dbReference>
<gene>
    <name evidence="6" type="ORF">CAL12_14090</name>
</gene>
<dbReference type="Pfam" id="PF00126">
    <property type="entry name" value="HTH_1"/>
    <property type="match status" value="1"/>
</dbReference>
<accession>A0A1W6YLH7</accession>
<evidence type="ECO:0000256" key="2">
    <source>
        <dbReference type="ARBA" id="ARBA00023015"/>
    </source>
</evidence>